<dbReference type="Proteomes" id="UP001281003">
    <property type="component" value="Unassembled WGS sequence"/>
</dbReference>
<organism evidence="2 3">
    <name type="scientific">Sordaria brevicollis</name>
    <dbReference type="NCBI Taxonomy" id="83679"/>
    <lineage>
        <taxon>Eukaryota</taxon>
        <taxon>Fungi</taxon>
        <taxon>Dikarya</taxon>
        <taxon>Ascomycota</taxon>
        <taxon>Pezizomycotina</taxon>
        <taxon>Sordariomycetes</taxon>
        <taxon>Sordariomycetidae</taxon>
        <taxon>Sordariales</taxon>
        <taxon>Sordariaceae</taxon>
        <taxon>Sordaria</taxon>
    </lineage>
</organism>
<dbReference type="Gene3D" id="3.40.50.1580">
    <property type="entry name" value="Nucleoside phosphorylase domain"/>
    <property type="match status" value="1"/>
</dbReference>
<gene>
    <name evidence="2" type="ORF">B0T20DRAFT_54283</name>
</gene>
<protein>
    <submittedName>
        <fullName evidence="2">Uncharacterized protein</fullName>
    </submittedName>
</protein>
<evidence type="ECO:0000313" key="3">
    <source>
        <dbReference type="Proteomes" id="UP001281003"/>
    </source>
</evidence>
<accession>A0AAE0P3K6</accession>
<feature type="region of interest" description="Disordered" evidence="1">
    <location>
        <begin position="348"/>
        <end position="374"/>
    </location>
</feature>
<feature type="region of interest" description="Disordered" evidence="1">
    <location>
        <begin position="255"/>
        <end position="274"/>
    </location>
</feature>
<name>A0AAE0P3K6_SORBR</name>
<reference evidence="2" key="2">
    <citation type="submission" date="2023-07" db="EMBL/GenBank/DDBJ databases">
        <authorList>
            <consortium name="Lawrence Berkeley National Laboratory"/>
            <person name="Haridas S."/>
            <person name="Hensen N."/>
            <person name="Bonometti L."/>
            <person name="Westerberg I."/>
            <person name="Brannstrom I.O."/>
            <person name="Guillou S."/>
            <person name="Cros-Aarteil S."/>
            <person name="Calhoun S."/>
            <person name="Kuo A."/>
            <person name="Mondo S."/>
            <person name="Pangilinan J."/>
            <person name="Riley R."/>
            <person name="LaButti K."/>
            <person name="Andreopoulos B."/>
            <person name="Lipzen A."/>
            <person name="Chen C."/>
            <person name="Yanf M."/>
            <person name="Daum C."/>
            <person name="Ng V."/>
            <person name="Clum A."/>
            <person name="Steindorff A."/>
            <person name="Ohm R."/>
            <person name="Martin F."/>
            <person name="Silar P."/>
            <person name="Natvig D."/>
            <person name="Lalanne C."/>
            <person name="Gautier V."/>
            <person name="Ament-velasquez S.L."/>
            <person name="Kruys A."/>
            <person name="Hutchinson M.I."/>
            <person name="Powell A.J."/>
            <person name="Barry K."/>
            <person name="Miller A.N."/>
            <person name="Grigoriev I.V."/>
            <person name="Debuchy R."/>
            <person name="Gladieux P."/>
            <person name="Thoren M.H."/>
            <person name="Johannesson H."/>
        </authorList>
    </citation>
    <scope>NUCLEOTIDE SEQUENCE</scope>
    <source>
        <strain evidence="2">FGSC 1904</strain>
    </source>
</reference>
<proteinExistence type="predicted"/>
<dbReference type="SUPFAM" id="SSF52540">
    <property type="entry name" value="P-loop containing nucleoside triphosphate hydrolases"/>
    <property type="match status" value="1"/>
</dbReference>
<evidence type="ECO:0000313" key="2">
    <source>
        <dbReference type="EMBL" id="KAK3392355.1"/>
    </source>
</evidence>
<dbReference type="SUPFAM" id="SSF53167">
    <property type="entry name" value="Purine and uridine phosphorylases"/>
    <property type="match status" value="1"/>
</dbReference>
<evidence type="ECO:0000256" key="1">
    <source>
        <dbReference type="SAM" id="MobiDB-lite"/>
    </source>
</evidence>
<dbReference type="InterPro" id="IPR027417">
    <property type="entry name" value="P-loop_NTPase"/>
</dbReference>
<reference evidence="2" key="1">
    <citation type="journal article" date="2023" name="Mol. Phylogenet. Evol.">
        <title>Genome-scale phylogeny and comparative genomics of the fungal order Sordariales.</title>
        <authorList>
            <person name="Hensen N."/>
            <person name="Bonometti L."/>
            <person name="Westerberg I."/>
            <person name="Brannstrom I.O."/>
            <person name="Guillou S."/>
            <person name="Cros-Aarteil S."/>
            <person name="Calhoun S."/>
            <person name="Haridas S."/>
            <person name="Kuo A."/>
            <person name="Mondo S."/>
            <person name="Pangilinan J."/>
            <person name="Riley R."/>
            <person name="LaButti K."/>
            <person name="Andreopoulos B."/>
            <person name="Lipzen A."/>
            <person name="Chen C."/>
            <person name="Yan M."/>
            <person name="Daum C."/>
            <person name="Ng V."/>
            <person name="Clum A."/>
            <person name="Steindorff A."/>
            <person name="Ohm R.A."/>
            <person name="Martin F."/>
            <person name="Silar P."/>
            <person name="Natvig D.O."/>
            <person name="Lalanne C."/>
            <person name="Gautier V."/>
            <person name="Ament-Velasquez S.L."/>
            <person name="Kruys A."/>
            <person name="Hutchinson M.I."/>
            <person name="Powell A.J."/>
            <person name="Barry K."/>
            <person name="Miller A.N."/>
            <person name="Grigoriev I.V."/>
            <person name="Debuchy R."/>
            <person name="Gladieux P."/>
            <person name="Hiltunen Thoren M."/>
            <person name="Johannesson H."/>
        </authorList>
    </citation>
    <scope>NUCLEOTIDE SEQUENCE</scope>
    <source>
        <strain evidence="2">FGSC 1904</strain>
    </source>
</reference>
<dbReference type="GO" id="GO:0009116">
    <property type="term" value="P:nucleoside metabolic process"/>
    <property type="evidence" value="ECO:0007669"/>
    <property type="project" value="InterPro"/>
</dbReference>
<feature type="compositionally biased region" description="Basic and acidic residues" evidence="1">
    <location>
        <begin position="348"/>
        <end position="361"/>
    </location>
</feature>
<dbReference type="InterPro" id="IPR035994">
    <property type="entry name" value="Nucleoside_phosphorylase_sf"/>
</dbReference>
<dbReference type="Gene3D" id="3.40.50.300">
    <property type="entry name" value="P-loop containing nucleotide triphosphate hydrolases"/>
    <property type="match status" value="1"/>
</dbReference>
<comment type="caution">
    <text evidence="2">The sequence shown here is derived from an EMBL/GenBank/DDBJ whole genome shotgun (WGS) entry which is preliminary data.</text>
</comment>
<dbReference type="GO" id="GO:0003824">
    <property type="term" value="F:catalytic activity"/>
    <property type="evidence" value="ECO:0007669"/>
    <property type="project" value="InterPro"/>
</dbReference>
<sequence>MASDPRYTVPASRHDFEIAIFCALPREQTAVLLLLDEHWDGRGGSSNGHRYAPAPGDPHNYEHGNTYEHGRIGRFNVVVVLFDVGKVPAARAAAIVQSAYANISLALVVGVCAGVPSSSTKKKNESGREEIILGDVLISKALIHLDFGRQRSDGFERKREVEDVCGRPPLHVGAFLRSLEDDKRLVIEDQAAEFLRQLQARNDADARRKAGRYRYPGVDKDRLFADDYEHKGSPDVECDQLGCDDTKLVPRQRLTQHRAQGTSPDPQIHTGRIGSGDSVMRSAQHRNALAVEGIIGIEMEGAGVWDLFPCIVVKGVCDYADSHKNKSWQDYAAATAASVSKALLDQYEGTKRNPHSARERSTTPAPAPFLNGPFQPDDDFVEREEITNWLHSKLKDKGTRAALVGFGGVGKSRLAIRYARNIQRTSPQTFVLWVYAGTQGLFMSSFRNIAEELGLDGWDNSEADVLRLVLKWLRPGNRDWLMILDNADDIDVFDPKPDERNDLSTGAASPRAMEPLDFLHRCQNGNIVITSRSERVVKRLGVGVHYWRVDPMHKGQARDLLRHKLTTAEDKSGEEDLVDALDCIPLAITHAAAYINNFASTGRVSVRTYLEQFREGVNNQAVLLNRLPEDASSKPVFMTWIITYERIQQERPSASDLLSLLSFFYHRGIPEWVLESYYKNFETYHPDAKPPQDIVDPLAEDLAVLCSYSLVTAVPVVDHGESQQPSSRSFQMHSLVHSCTRHWVGTDSAGSVTYLHGQ</sequence>
<dbReference type="PANTHER" id="PTHR46082">
    <property type="entry name" value="ATP/GTP-BINDING PROTEIN-RELATED"/>
    <property type="match status" value="1"/>
</dbReference>
<dbReference type="PANTHER" id="PTHR46082:SF6">
    <property type="entry name" value="AAA+ ATPASE DOMAIN-CONTAINING PROTEIN-RELATED"/>
    <property type="match status" value="1"/>
</dbReference>
<dbReference type="EMBL" id="JAUTDP010000011">
    <property type="protein sequence ID" value="KAK3392355.1"/>
    <property type="molecule type" value="Genomic_DNA"/>
</dbReference>
<dbReference type="AlphaFoldDB" id="A0AAE0P3K6"/>
<keyword evidence="3" id="KW-1185">Reference proteome</keyword>
<dbReference type="InterPro" id="IPR053137">
    <property type="entry name" value="NLR-like"/>
</dbReference>